<evidence type="ECO:0000313" key="4">
    <source>
        <dbReference type="Proteomes" id="UP000681425"/>
    </source>
</evidence>
<dbReference type="KEGG" id="spph:KFK14_11040"/>
<dbReference type="CDD" id="cd03048">
    <property type="entry name" value="GST_N_Ure2p_like"/>
    <property type="match status" value="1"/>
</dbReference>
<dbReference type="Gene3D" id="1.20.1050.10">
    <property type="match status" value="1"/>
</dbReference>
<dbReference type="SFLD" id="SFLDS00019">
    <property type="entry name" value="Glutathione_Transferase_(cytos"/>
    <property type="match status" value="1"/>
</dbReference>
<dbReference type="Pfam" id="PF00043">
    <property type="entry name" value="GST_C"/>
    <property type="match status" value="1"/>
</dbReference>
<sequence>MIKLYGMSSPNVVKVIIMLEEISADWSMNRVRLLDGEQFTDEFLALNLNSKVPVIVDDEVPGDPLAVMESGAILIHLAETRKAFLPTDPTARSLVMQWLMLQMSTIGPMFGQYIHFLRFAPAGSDYGLARYRAEMRRLCKVVDQRLNQAEYLGGKEYSIADMATYPWIKLIYGDLVEREIAPAVEGWLKRIGERPAVMRAEAFSAEIKKQDVKATEAATPAQFDRIFNRQSAA</sequence>
<dbReference type="Gene3D" id="3.40.30.10">
    <property type="entry name" value="Glutaredoxin"/>
    <property type="match status" value="1"/>
</dbReference>
<dbReference type="Pfam" id="PF13409">
    <property type="entry name" value="GST_N_2"/>
    <property type="match status" value="1"/>
</dbReference>
<feature type="domain" description="GST C-terminal" evidence="2">
    <location>
        <begin position="88"/>
        <end position="221"/>
    </location>
</feature>
<name>A0A975KCT7_9SPHN</name>
<dbReference type="PANTHER" id="PTHR44051">
    <property type="entry name" value="GLUTATHIONE S-TRANSFERASE-RELATED"/>
    <property type="match status" value="1"/>
</dbReference>
<dbReference type="PROSITE" id="PS50405">
    <property type="entry name" value="GST_CTER"/>
    <property type="match status" value="1"/>
</dbReference>
<evidence type="ECO:0000259" key="1">
    <source>
        <dbReference type="PROSITE" id="PS50404"/>
    </source>
</evidence>
<proteinExistence type="predicted"/>
<protein>
    <submittedName>
        <fullName evidence="3">Glutathione S-transferase N-terminal domain-containing protein</fullName>
    </submittedName>
</protein>
<dbReference type="SUPFAM" id="SSF47616">
    <property type="entry name" value="GST C-terminal domain-like"/>
    <property type="match status" value="1"/>
</dbReference>
<dbReference type="InterPro" id="IPR036282">
    <property type="entry name" value="Glutathione-S-Trfase_C_sf"/>
</dbReference>
<dbReference type="SFLD" id="SFLDG00358">
    <property type="entry name" value="Main_(cytGST)"/>
    <property type="match status" value="1"/>
</dbReference>
<dbReference type="AlphaFoldDB" id="A0A975KCT7"/>
<dbReference type="InterPro" id="IPR004045">
    <property type="entry name" value="Glutathione_S-Trfase_N"/>
</dbReference>
<dbReference type="InterPro" id="IPR036249">
    <property type="entry name" value="Thioredoxin-like_sf"/>
</dbReference>
<organism evidence="3 4">
    <name type="scientific">Sphingobium phenoxybenzoativorans</name>
    <dbReference type="NCBI Taxonomy" id="1592790"/>
    <lineage>
        <taxon>Bacteria</taxon>
        <taxon>Pseudomonadati</taxon>
        <taxon>Pseudomonadota</taxon>
        <taxon>Alphaproteobacteria</taxon>
        <taxon>Sphingomonadales</taxon>
        <taxon>Sphingomonadaceae</taxon>
        <taxon>Sphingobium</taxon>
    </lineage>
</organism>
<dbReference type="PROSITE" id="PS50404">
    <property type="entry name" value="GST_NTER"/>
    <property type="match status" value="1"/>
</dbReference>
<evidence type="ECO:0000259" key="2">
    <source>
        <dbReference type="PROSITE" id="PS50405"/>
    </source>
</evidence>
<dbReference type="Proteomes" id="UP000681425">
    <property type="component" value="Chromosome"/>
</dbReference>
<dbReference type="SFLD" id="SFLDG01151">
    <property type="entry name" value="Main.2:_Nu-like"/>
    <property type="match status" value="1"/>
</dbReference>
<dbReference type="SUPFAM" id="SSF52833">
    <property type="entry name" value="Thioredoxin-like"/>
    <property type="match status" value="1"/>
</dbReference>
<dbReference type="InterPro" id="IPR040079">
    <property type="entry name" value="Glutathione_S-Trfase"/>
</dbReference>
<dbReference type="PANTHER" id="PTHR44051:SF8">
    <property type="entry name" value="GLUTATHIONE S-TRANSFERASE GSTA"/>
    <property type="match status" value="1"/>
</dbReference>
<dbReference type="RefSeq" id="WP_212610824.1">
    <property type="nucleotide sequence ID" value="NZ_CP073910.1"/>
</dbReference>
<reference evidence="3" key="1">
    <citation type="submission" date="2021-04" db="EMBL/GenBank/DDBJ databases">
        <title>Isolation of p-tert-butylphenol degrading bacteria Sphingobium phenoxybenzoativorans Tas13 from active sludge.</title>
        <authorList>
            <person name="Li Y."/>
        </authorList>
    </citation>
    <scope>NUCLEOTIDE SEQUENCE</scope>
    <source>
        <strain evidence="3">Tas13</strain>
    </source>
</reference>
<gene>
    <name evidence="3" type="ORF">KFK14_11040</name>
</gene>
<accession>A0A975KCT7</accession>
<dbReference type="InterPro" id="IPR004046">
    <property type="entry name" value="GST_C"/>
</dbReference>
<feature type="domain" description="GST N-terminal" evidence="1">
    <location>
        <begin position="1"/>
        <end position="85"/>
    </location>
</feature>
<evidence type="ECO:0000313" key="3">
    <source>
        <dbReference type="EMBL" id="QUT07867.1"/>
    </source>
</evidence>
<dbReference type="InterPro" id="IPR010987">
    <property type="entry name" value="Glutathione-S-Trfase_C-like"/>
</dbReference>
<keyword evidence="4" id="KW-1185">Reference proteome</keyword>
<dbReference type="EMBL" id="CP073910">
    <property type="protein sequence ID" value="QUT07867.1"/>
    <property type="molecule type" value="Genomic_DNA"/>
</dbReference>